<dbReference type="RefSeq" id="WP_344291200.1">
    <property type="nucleotide sequence ID" value="NZ_BAAAPF010000128.1"/>
</dbReference>
<reference evidence="2" key="1">
    <citation type="journal article" date="2019" name="Int. J. Syst. Evol. Microbiol.">
        <title>The Global Catalogue of Microorganisms (GCM) 10K type strain sequencing project: providing services to taxonomists for standard genome sequencing and annotation.</title>
        <authorList>
            <consortium name="The Broad Institute Genomics Platform"/>
            <consortium name="The Broad Institute Genome Sequencing Center for Infectious Disease"/>
            <person name="Wu L."/>
            <person name="Ma J."/>
        </authorList>
    </citation>
    <scope>NUCLEOTIDE SEQUENCE [LARGE SCALE GENOMIC DNA]</scope>
    <source>
        <strain evidence="2">JCM 15481</strain>
    </source>
</reference>
<dbReference type="Proteomes" id="UP001500443">
    <property type="component" value="Unassembled WGS sequence"/>
</dbReference>
<protein>
    <submittedName>
        <fullName evidence="1">Uncharacterized protein</fullName>
    </submittedName>
</protein>
<organism evidence="1 2">
    <name type="scientific">Streptomyces synnematoformans</name>
    <dbReference type="NCBI Taxonomy" id="415721"/>
    <lineage>
        <taxon>Bacteria</taxon>
        <taxon>Bacillati</taxon>
        <taxon>Actinomycetota</taxon>
        <taxon>Actinomycetes</taxon>
        <taxon>Kitasatosporales</taxon>
        <taxon>Streptomycetaceae</taxon>
        <taxon>Streptomyces</taxon>
    </lineage>
</organism>
<comment type="caution">
    <text evidence="1">The sequence shown here is derived from an EMBL/GenBank/DDBJ whole genome shotgun (WGS) entry which is preliminary data.</text>
</comment>
<proteinExistence type="predicted"/>
<dbReference type="EMBL" id="BAAAPF010000128">
    <property type="protein sequence ID" value="GAA2130096.1"/>
    <property type="molecule type" value="Genomic_DNA"/>
</dbReference>
<keyword evidence="2" id="KW-1185">Reference proteome</keyword>
<name>A0ABP5KFK5_9ACTN</name>
<accession>A0ABP5KFK5</accession>
<evidence type="ECO:0000313" key="2">
    <source>
        <dbReference type="Proteomes" id="UP001500443"/>
    </source>
</evidence>
<sequence length="501" mass="54545">MATRRWEFQDLRGRYPVMAQALDNQWLPAAAAASRQAATAAPGRDDAQFAAASAELRRALVNSGTLVANRGYFFNNPALYESFAAGAPADDRRAFARLLNDGSLVPFLLGERDPADRPTHLARDGVHRFSVDDRIHRSWQRLLEEEAEPACVRLSWDDDANRAAAQRIGDYFGRNVTTLNRLDPVLLAEDLGIPVEQADALRRGILTDIARWSVERGPDTALTRNAVYENFFTRPGTQPHERLLRDGDQILPAKQLVDLLYNIGVPAAADIVAATPPQSPPRSTLQELTAAAADPVADPEALGTLLRGVFADALHRAVDGPNSYGSLSLTEVVALRQEEDWHAYIDALGGFVTSGFTADLVPSPDDFAAATARIARLHARMLRRARKISRGPGAFQREIGVMLVLESPGIVLRLASGEATLLSGSLDAVGVVAGPLVMRLVFQEARASRGGLGHSITLPTLRLRSLRRDWETILRAYGRETRPAGRDTVANEADQQVTAPE</sequence>
<gene>
    <name evidence="1" type="ORF">GCM10009802_38040</name>
</gene>
<evidence type="ECO:0000313" key="1">
    <source>
        <dbReference type="EMBL" id="GAA2130096.1"/>
    </source>
</evidence>